<evidence type="ECO:0000313" key="2">
    <source>
        <dbReference type="Proteomes" id="UP000287239"/>
    </source>
</evidence>
<protein>
    <submittedName>
        <fullName evidence="1">Uncharacterized protein</fullName>
    </submittedName>
</protein>
<name>A0A429ZSK6_9ENTE</name>
<dbReference type="OrthoDB" id="1808529at2"/>
<dbReference type="Proteomes" id="UP000287239">
    <property type="component" value="Unassembled WGS sequence"/>
</dbReference>
<comment type="caution">
    <text evidence="1">The sequence shown here is derived from an EMBL/GenBank/DDBJ whole genome shotgun (WGS) entry which is preliminary data.</text>
</comment>
<sequence length="91" mass="10519">MEKIILPLLKVNLGTKKSNRDDYLTAIIKSVIEELINEKGIILEDNNYKHLMFVVDYSAWRYRSRGEGACPRNLQFRLHNLVIANGRDSDA</sequence>
<keyword evidence="2" id="KW-1185">Reference proteome</keyword>
<dbReference type="GeneID" id="98567785"/>
<gene>
    <name evidence="1" type="ORF">CBF35_05330</name>
</gene>
<dbReference type="RefSeq" id="WP_126778933.1">
    <property type="nucleotide sequence ID" value="NZ_NGJU01000006.1"/>
</dbReference>
<dbReference type="EMBL" id="NGJU01000006">
    <property type="protein sequence ID" value="RST96655.1"/>
    <property type="molecule type" value="Genomic_DNA"/>
</dbReference>
<accession>A0A429ZSK6</accession>
<dbReference type="AlphaFoldDB" id="A0A429ZSK6"/>
<organism evidence="1 2">
    <name type="scientific">Vagococcus salmoninarum</name>
    <dbReference type="NCBI Taxonomy" id="2739"/>
    <lineage>
        <taxon>Bacteria</taxon>
        <taxon>Bacillati</taxon>
        <taxon>Bacillota</taxon>
        <taxon>Bacilli</taxon>
        <taxon>Lactobacillales</taxon>
        <taxon>Enterococcaceae</taxon>
        <taxon>Vagococcus</taxon>
    </lineage>
</organism>
<proteinExistence type="predicted"/>
<evidence type="ECO:0000313" key="1">
    <source>
        <dbReference type="EMBL" id="RST96655.1"/>
    </source>
</evidence>
<reference evidence="1 2" key="1">
    <citation type="submission" date="2017-05" db="EMBL/GenBank/DDBJ databases">
        <title>Vagococcus spp. assemblies.</title>
        <authorList>
            <person name="Gulvik C.A."/>
        </authorList>
    </citation>
    <scope>NUCLEOTIDE SEQUENCE [LARGE SCALE GENOMIC DNA]</scope>
    <source>
        <strain evidence="1 2">NCFB 2777</strain>
    </source>
</reference>